<sequence>MKPTIGNNVRIATGAIVLGDITIGDNVIIAAGSVVVKSVSNNYMVAGNPAYIKNLNGEKVNIKL</sequence>
<dbReference type="RefSeq" id="WP_130041881.1">
    <property type="nucleotide sequence ID" value="NZ_CAXTFL010000010.1"/>
</dbReference>
<dbReference type="Gene3D" id="2.160.10.10">
    <property type="entry name" value="Hexapeptide repeat proteins"/>
    <property type="match status" value="1"/>
</dbReference>
<dbReference type="Proteomes" id="UP001162960">
    <property type="component" value="Chromosome"/>
</dbReference>
<evidence type="ECO:0000256" key="1">
    <source>
        <dbReference type="ARBA" id="ARBA00022679"/>
    </source>
</evidence>
<dbReference type="InterPro" id="IPR018357">
    <property type="entry name" value="Hexapep_transf_CS"/>
</dbReference>
<dbReference type="PROSITE" id="PS00101">
    <property type="entry name" value="HEXAPEP_TRANSFERASES"/>
    <property type="match status" value="1"/>
</dbReference>
<reference evidence="7 8" key="1">
    <citation type="journal article" date="2019" name="Nat. Med.">
        <title>A library of human gut bacterial isolates paired with longitudinal multiomics data enables mechanistic microbiome research.</title>
        <authorList>
            <person name="Poyet M."/>
            <person name="Groussin M."/>
            <person name="Gibbons S.M."/>
            <person name="Avila-Pacheco J."/>
            <person name="Jiang X."/>
            <person name="Kearney S.M."/>
            <person name="Perrotta A.R."/>
            <person name="Berdy B."/>
            <person name="Zhao S."/>
            <person name="Lieberman T.D."/>
            <person name="Swanson P.K."/>
            <person name="Smith M."/>
            <person name="Roesemann S."/>
            <person name="Alexander J.E."/>
            <person name="Rich S.A."/>
            <person name="Livny J."/>
            <person name="Vlamakis H."/>
            <person name="Clish C."/>
            <person name="Bullock K."/>
            <person name="Deik A."/>
            <person name="Scott J."/>
            <person name="Pierce K.A."/>
            <person name="Xavier R.J."/>
            <person name="Alm E.J."/>
        </authorList>
    </citation>
    <scope>NUCLEOTIDE SEQUENCE [LARGE SCALE GENOMIC DNA]</scope>
    <source>
        <strain evidence="5 8">BIOML-A156</strain>
        <strain evidence="4 7">BIOML-A165</strain>
    </source>
</reference>
<dbReference type="InterPro" id="IPR001451">
    <property type="entry name" value="Hexapep"/>
</dbReference>
<dbReference type="Proteomes" id="UP000488521">
    <property type="component" value="Unassembled WGS sequence"/>
</dbReference>
<keyword evidence="3" id="KW-0012">Acyltransferase</keyword>
<evidence type="ECO:0000313" key="7">
    <source>
        <dbReference type="Proteomes" id="UP000460317"/>
    </source>
</evidence>
<proteinExistence type="predicted"/>
<organism evidence="5 8">
    <name type="scientific">Bacteroides thetaiotaomicron</name>
    <dbReference type="NCBI Taxonomy" id="818"/>
    <lineage>
        <taxon>Bacteria</taxon>
        <taxon>Pseudomonadati</taxon>
        <taxon>Bacteroidota</taxon>
        <taxon>Bacteroidia</taxon>
        <taxon>Bacteroidales</taxon>
        <taxon>Bacteroidaceae</taxon>
        <taxon>Bacteroides</taxon>
    </lineage>
</organism>
<evidence type="ECO:0000313" key="4">
    <source>
        <dbReference type="EMBL" id="KAB4449208.1"/>
    </source>
</evidence>
<evidence type="ECO:0000313" key="6">
    <source>
        <dbReference type="EMBL" id="UYU90594.1"/>
    </source>
</evidence>
<evidence type="ECO:0000313" key="8">
    <source>
        <dbReference type="Proteomes" id="UP000488521"/>
    </source>
</evidence>
<protein>
    <recommendedName>
        <fullName evidence="9">Serine acetyltransferase</fullName>
    </recommendedName>
</protein>
<name>A0A3E5HDP0_BACT4</name>
<dbReference type="PANTHER" id="PTHR42811">
    <property type="entry name" value="SERINE ACETYLTRANSFERASE"/>
    <property type="match status" value="1"/>
</dbReference>
<dbReference type="EMBL" id="CP083685">
    <property type="protein sequence ID" value="UYU90594.1"/>
    <property type="molecule type" value="Genomic_DNA"/>
</dbReference>
<accession>A0A3E5HDP0</accession>
<dbReference type="SUPFAM" id="SSF51161">
    <property type="entry name" value="Trimeric LpxA-like enzymes"/>
    <property type="match status" value="1"/>
</dbReference>
<keyword evidence="2" id="KW-0677">Repeat</keyword>
<dbReference type="Proteomes" id="UP000460317">
    <property type="component" value="Unassembled WGS sequence"/>
</dbReference>
<evidence type="ECO:0008006" key="9">
    <source>
        <dbReference type="Google" id="ProtNLM"/>
    </source>
</evidence>
<dbReference type="AlphaFoldDB" id="A0A3E5HDP0"/>
<evidence type="ECO:0000313" key="5">
    <source>
        <dbReference type="EMBL" id="KAB4478085.1"/>
    </source>
</evidence>
<gene>
    <name evidence="5" type="ORF">GAN59_04035</name>
    <name evidence="4" type="ORF">GAN93_19350</name>
    <name evidence="6" type="ORF">KQP74_22170</name>
</gene>
<reference evidence="6" key="2">
    <citation type="submission" date="2021-06" db="EMBL/GenBank/DDBJ databases">
        <title>Interrogation of the integrated mobile genetic elements in gut-associated Bacteroides with a consensus prediction approach.</title>
        <authorList>
            <person name="Campbell D.E."/>
            <person name="Leigh J.R."/>
            <person name="Kim T."/>
            <person name="England W."/>
            <person name="Whitaker R.J."/>
            <person name="Degnan P.H."/>
        </authorList>
    </citation>
    <scope>NUCLEOTIDE SEQUENCE</scope>
    <source>
        <strain evidence="6">VPI-3443</strain>
    </source>
</reference>
<evidence type="ECO:0000256" key="2">
    <source>
        <dbReference type="ARBA" id="ARBA00022737"/>
    </source>
</evidence>
<dbReference type="InterPro" id="IPR011004">
    <property type="entry name" value="Trimer_LpxA-like_sf"/>
</dbReference>
<dbReference type="EMBL" id="WCSB01000022">
    <property type="protein sequence ID" value="KAB4449208.1"/>
    <property type="molecule type" value="Genomic_DNA"/>
</dbReference>
<keyword evidence="1" id="KW-0808">Transferase</keyword>
<evidence type="ECO:0000256" key="3">
    <source>
        <dbReference type="ARBA" id="ARBA00023315"/>
    </source>
</evidence>
<dbReference type="GO" id="GO:0016746">
    <property type="term" value="F:acyltransferase activity"/>
    <property type="evidence" value="ECO:0007669"/>
    <property type="project" value="UniProtKB-KW"/>
</dbReference>
<dbReference type="EMBL" id="WCRS01000002">
    <property type="protein sequence ID" value="KAB4478085.1"/>
    <property type="molecule type" value="Genomic_DNA"/>
</dbReference>
<dbReference type="Pfam" id="PF00132">
    <property type="entry name" value="Hexapep"/>
    <property type="match status" value="1"/>
</dbReference>